<keyword evidence="7" id="KW-0206">Cytoskeleton</keyword>
<dbReference type="Gene3D" id="3.10.200.10">
    <property type="entry name" value="Alpha carbonic anhydrase"/>
    <property type="match status" value="2"/>
</dbReference>
<dbReference type="VEuPathDB" id="VectorBase:MDOMA2_003922"/>
<feature type="domain" description="Alpha-carbonic anhydrase" evidence="12">
    <location>
        <begin position="1"/>
        <end position="225"/>
    </location>
</feature>
<protein>
    <recommendedName>
        <fullName evidence="10">Dynein axonemal intermediate chain 4</fullName>
    </recommendedName>
    <alternativeName>
        <fullName evidence="11">WD repeat-containing protein 78</fullName>
    </alternativeName>
</protein>
<comment type="subcellular location">
    <subcellularLocation>
        <location evidence="1">Cytoplasm</location>
        <location evidence="1">Cytoskeleton</location>
        <location evidence="1">Flagellum axoneme</location>
    </subcellularLocation>
    <subcellularLocation>
        <location evidence="9">Dynein axonemal particle</location>
    </subcellularLocation>
</comment>
<proteinExistence type="predicted"/>
<dbReference type="GO" id="GO:0003341">
    <property type="term" value="P:cilium movement"/>
    <property type="evidence" value="ECO:0007669"/>
    <property type="project" value="TreeGrafter"/>
</dbReference>
<evidence type="ECO:0000313" key="13">
    <source>
        <dbReference type="EnsemblMetazoa" id="MDOA008909-PA"/>
    </source>
</evidence>
<sequence>MLKRNISNFDYVNFSRHPTAGRLENTGETIRITSTYKPQDMPYLENGPLGDEKYRFEFCYFHWLDKKWAKEAGLLPFELHGVFSNTRFGSYEEAARRNFGIGIIVRRHVDTEAKYTNDFYEYLVDVQNPNDVYEFEDEEAFSLFTILDLGSVYSVYIGKSTVPNAPSCNADVIWIDYDRTVEIMPQEVKYFKDLVALGDKPMMNITIPTTSPTSPIYHSVYLLDYETNVAASKSKCIGKKYNIHSKQNYLKSVKRNISNIDYMNFSRDPRAGRLENTGETIWITASYEPKDVPYLQNGPLGDEKYKFEFAYFYWTDHKLAKESGVLPFELHAVFSNTRFQSYEEAAKRNFGIVILVRRHMETASKYSNDFYEYLIDVQNPKDVYEFEQEEAFSLFMILNLGSEYNVYLGKSTVPNAVSCNTDVIWIDYDEIVEIMPRDVKYFEDLMAFGDKPMMNNTIPTTAPISVIYHSVYLLDYEINGWFIEPFEGLGITFDSGIRLGNMQWSIIITLQSQDSVKSEDSEELQMPIQKGLGSIRTTLDDIEEGIKQSKIMVNVQPNRLAPSLSVCRRQLPKRMNPFIKITLKKTADIVLYEQRSTTVLRDSEEGRLVEEDNRRYEYLTQGQGRKRICFPVETQTSVILTKTRSVNTDSIAKGNVASYVSNFEMFDTYKDLEQTTQSVDVDGRHKMQVTTYKVGGVDQFVDINKTPQFNLALMLTMRILAGNNFERAQRRFRNMIMPDPLALQVRYSYRMDLLWTFSIPLQAGDSQSITALSWCPKHGDILAASYGIFGSTATVVPQRGCVCIWNIKNPVNPERIYYFNVPVLAVEFSPFVPQLIAIGLYDGALYVYDISNIERPRIAQSQRSTSPSSEPIACIRWIPHSKSETRLHDIEPFLALARDGSITRYTLINSPYLLGYQLMKLNRVDGNAEGILLDNKPILLEANRHPQGMYIALDAQQTDVYYVLTDEGCQHKCSTNYPQQQLHVLQLHEAGINYMEFSPWSPKLYLTCGNDWCIRIWLMGIFRPLITLKYHMSPVYCATWSTVHSSIIVALHRDTVDVWDLRRSILQPASSTRIDSTAYYTTLSLSRCGRSVAVGNDKGRVEILAFEEMPFSPHFQYDHLEKTIFSILSNQKDLLRDVKSIGYFGYPKLSDCNK</sequence>
<dbReference type="SMART" id="SM01057">
    <property type="entry name" value="Carb_anhydrase"/>
    <property type="match status" value="1"/>
</dbReference>
<dbReference type="InterPro" id="IPR015943">
    <property type="entry name" value="WD40/YVTN_repeat-like_dom_sf"/>
</dbReference>
<dbReference type="AlphaFoldDB" id="A0A1I8MVP1"/>
<dbReference type="InterPro" id="IPR036398">
    <property type="entry name" value="CA_dom_sf"/>
</dbReference>
<dbReference type="InterPro" id="IPR001680">
    <property type="entry name" value="WD40_rpt"/>
</dbReference>
<dbReference type="SMART" id="SM00320">
    <property type="entry name" value="WD40"/>
    <property type="match status" value="3"/>
</dbReference>
<keyword evidence="6" id="KW-0969">Cilium</keyword>
<dbReference type="SUPFAM" id="SSF50978">
    <property type="entry name" value="WD40 repeat-like"/>
    <property type="match status" value="1"/>
</dbReference>
<gene>
    <name evidence="13" type="primary">101889903</name>
</gene>
<dbReference type="Pfam" id="PF00194">
    <property type="entry name" value="Carb_anhydrase"/>
    <property type="match status" value="2"/>
</dbReference>
<dbReference type="GO" id="GO:0045504">
    <property type="term" value="F:dynein heavy chain binding"/>
    <property type="evidence" value="ECO:0007669"/>
    <property type="project" value="TreeGrafter"/>
</dbReference>
<dbReference type="GO" id="GO:0120293">
    <property type="term" value="C:dynein axonemal particle"/>
    <property type="evidence" value="ECO:0007669"/>
    <property type="project" value="UniProtKB-SubCell"/>
</dbReference>
<evidence type="ECO:0000256" key="5">
    <source>
        <dbReference type="ARBA" id="ARBA00022846"/>
    </source>
</evidence>
<evidence type="ECO:0000256" key="11">
    <source>
        <dbReference type="ARBA" id="ARBA00041557"/>
    </source>
</evidence>
<name>A0A1I8MVP1_MUSDO</name>
<dbReference type="PANTHER" id="PTHR12442">
    <property type="entry name" value="DYNEIN INTERMEDIATE CHAIN"/>
    <property type="match status" value="1"/>
</dbReference>
<dbReference type="eggNOG" id="KOG0382">
    <property type="taxonomic scope" value="Eukaryota"/>
</dbReference>
<dbReference type="InterPro" id="IPR001148">
    <property type="entry name" value="CA_dom"/>
</dbReference>
<dbReference type="eggNOG" id="KOG1587">
    <property type="taxonomic scope" value="Eukaryota"/>
</dbReference>
<evidence type="ECO:0000256" key="1">
    <source>
        <dbReference type="ARBA" id="ARBA00004611"/>
    </source>
</evidence>
<evidence type="ECO:0000256" key="6">
    <source>
        <dbReference type="ARBA" id="ARBA00023069"/>
    </source>
</evidence>
<evidence type="ECO:0000256" key="10">
    <source>
        <dbReference type="ARBA" id="ARBA00040002"/>
    </source>
</evidence>
<reference evidence="13" key="1">
    <citation type="submission" date="2020-05" db="UniProtKB">
        <authorList>
            <consortium name="EnsemblMetazoa"/>
        </authorList>
    </citation>
    <scope>IDENTIFICATION</scope>
    <source>
        <strain evidence="13">Aabys</strain>
    </source>
</reference>
<evidence type="ECO:0000256" key="2">
    <source>
        <dbReference type="ARBA" id="ARBA00022490"/>
    </source>
</evidence>
<dbReference type="GO" id="GO:0045503">
    <property type="term" value="F:dynein light chain binding"/>
    <property type="evidence" value="ECO:0007669"/>
    <property type="project" value="TreeGrafter"/>
</dbReference>
<dbReference type="VEuPathDB" id="VectorBase:MDOA008909"/>
<accession>A0A1I8MVP1</accession>
<dbReference type="GO" id="GO:0005858">
    <property type="term" value="C:axonemal dynein complex"/>
    <property type="evidence" value="ECO:0007669"/>
    <property type="project" value="TreeGrafter"/>
</dbReference>
<evidence type="ECO:0000259" key="12">
    <source>
        <dbReference type="PROSITE" id="PS51144"/>
    </source>
</evidence>
<organism evidence="13">
    <name type="scientific">Musca domestica</name>
    <name type="common">House fly</name>
    <dbReference type="NCBI Taxonomy" id="7370"/>
    <lineage>
        <taxon>Eukaryota</taxon>
        <taxon>Metazoa</taxon>
        <taxon>Ecdysozoa</taxon>
        <taxon>Arthropoda</taxon>
        <taxon>Hexapoda</taxon>
        <taxon>Insecta</taxon>
        <taxon>Pterygota</taxon>
        <taxon>Neoptera</taxon>
        <taxon>Endopterygota</taxon>
        <taxon>Diptera</taxon>
        <taxon>Brachycera</taxon>
        <taxon>Muscomorpha</taxon>
        <taxon>Muscoidea</taxon>
        <taxon>Muscidae</taxon>
        <taxon>Musca</taxon>
    </lineage>
</organism>
<evidence type="ECO:0000256" key="8">
    <source>
        <dbReference type="ARBA" id="ARBA00023273"/>
    </source>
</evidence>
<dbReference type="STRING" id="7370.A0A1I8MVP1"/>
<keyword evidence="2" id="KW-0963">Cytoplasm</keyword>
<dbReference type="Gene3D" id="2.130.10.10">
    <property type="entry name" value="YVTN repeat-like/Quinoprotein amine dehydrogenase"/>
    <property type="match status" value="2"/>
</dbReference>
<evidence type="ECO:0000256" key="4">
    <source>
        <dbReference type="ARBA" id="ARBA00022737"/>
    </source>
</evidence>
<keyword evidence="3" id="KW-0853">WD repeat</keyword>
<dbReference type="OrthoDB" id="10259804at2759"/>
<keyword evidence="4" id="KW-0677">Repeat</keyword>
<dbReference type="EnsemblMetazoa" id="MDOA008909-RA">
    <property type="protein sequence ID" value="MDOA008909-PA"/>
    <property type="gene ID" value="MDOA008909"/>
</dbReference>
<dbReference type="Pfam" id="PF00400">
    <property type="entry name" value="WD40"/>
    <property type="match status" value="1"/>
</dbReference>
<dbReference type="PROSITE" id="PS51144">
    <property type="entry name" value="ALPHA_CA_2"/>
    <property type="match status" value="1"/>
</dbReference>
<keyword evidence="5" id="KW-0282">Flagellum</keyword>
<keyword evidence="8" id="KW-0966">Cell projection</keyword>
<dbReference type="SUPFAM" id="SSF51069">
    <property type="entry name" value="Carbonic anhydrase"/>
    <property type="match status" value="2"/>
</dbReference>
<dbReference type="VEuPathDB" id="VectorBase:MDOMA2_012016"/>
<evidence type="ECO:0000256" key="7">
    <source>
        <dbReference type="ARBA" id="ARBA00023212"/>
    </source>
</evidence>
<dbReference type="InterPro" id="IPR050687">
    <property type="entry name" value="Dynein_IC"/>
</dbReference>
<dbReference type="InterPro" id="IPR036322">
    <property type="entry name" value="WD40_repeat_dom_sf"/>
</dbReference>
<evidence type="ECO:0000256" key="9">
    <source>
        <dbReference type="ARBA" id="ARBA00024190"/>
    </source>
</evidence>
<evidence type="ECO:0000256" key="3">
    <source>
        <dbReference type="ARBA" id="ARBA00022574"/>
    </source>
</evidence>
<dbReference type="PANTHER" id="PTHR12442:SF12">
    <property type="entry name" value="DYNEIN AXONEMAL INTERMEDIATE CHAIN 4"/>
    <property type="match status" value="1"/>
</dbReference>